<evidence type="ECO:0000313" key="2">
    <source>
        <dbReference type="Proteomes" id="UP000585258"/>
    </source>
</evidence>
<dbReference type="Proteomes" id="UP000585258">
    <property type="component" value="Unassembled WGS sequence"/>
</dbReference>
<gene>
    <name evidence="1" type="ORF">H7E68_03750</name>
</gene>
<reference evidence="1 2" key="1">
    <citation type="submission" date="2020-08" db="EMBL/GenBank/DDBJ databases">
        <title>Clostridia isolated from Swiss meat.</title>
        <authorList>
            <person name="Wambui J."/>
            <person name="Stevens M.J.A."/>
            <person name="Stephan R."/>
        </authorList>
    </citation>
    <scope>NUCLEOTIDE SEQUENCE [LARGE SCALE GENOMIC DNA]</scope>
    <source>
        <strain evidence="1 2">CM001</strain>
    </source>
</reference>
<organism evidence="1 2">
    <name type="scientific">Clostridium gasigenes</name>
    <dbReference type="NCBI Taxonomy" id="94869"/>
    <lineage>
        <taxon>Bacteria</taxon>
        <taxon>Bacillati</taxon>
        <taxon>Bacillota</taxon>
        <taxon>Clostridia</taxon>
        <taxon>Eubacteriales</taxon>
        <taxon>Clostridiaceae</taxon>
        <taxon>Clostridium</taxon>
    </lineage>
</organism>
<proteinExistence type="predicted"/>
<comment type="caution">
    <text evidence="1">The sequence shown here is derived from an EMBL/GenBank/DDBJ whole genome shotgun (WGS) entry which is preliminary data.</text>
</comment>
<protein>
    <submittedName>
        <fullName evidence="1">Uncharacterized protein</fullName>
    </submittedName>
</protein>
<dbReference type="AlphaFoldDB" id="A0A7X0VQ06"/>
<accession>A0A7X0VQ06</accession>
<dbReference type="RefSeq" id="WP_185163578.1">
    <property type="nucleotide sequence ID" value="NZ_JAHLDZ010000001.1"/>
</dbReference>
<name>A0A7X0VQ06_9CLOT</name>
<evidence type="ECO:0000313" key="1">
    <source>
        <dbReference type="EMBL" id="MBB6713852.1"/>
    </source>
</evidence>
<sequence>MDKSLLIKDIIDNKATVNIFTIPREYEKDDYINIIKKANLGTVVTSIKFLTECLQKELHY</sequence>
<dbReference type="EMBL" id="JACKWY010000002">
    <property type="protein sequence ID" value="MBB6713852.1"/>
    <property type="molecule type" value="Genomic_DNA"/>
</dbReference>